<keyword evidence="5" id="KW-0391">Immunity</keyword>
<keyword evidence="3" id="KW-0675">Receptor</keyword>
<evidence type="ECO:0000256" key="2">
    <source>
        <dbReference type="ARBA" id="ARBA00023130"/>
    </source>
</evidence>
<dbReference type="SUPFAM" id="SSF48726">
    <property type="entry name" value="Immunoglobulin"/>
    <property type="match status" value="1"/>
</dbReference>
<dbReference type="OrthoDB" id="9945523at2759"/>
<dbReference type="PANTHER" id="PTHR19367:SF45">
    <property type="entry name" value="IG-LIKE DOMAIN-CONTAINING PROTEIN"/>
    <property type="match status" value="1"/>
</dbReference>
<proteinExistence type="predicted"/>
<dbReference type="STRING" id="137246.A0A401TPR7"/>
<dbReference type="Proteomes" id="UP000287033">
    <property type="component" value="Unassembled WGS sequence"/>
</dbReference>
<keyword evidence="1" id="KW-0732">Signal</keyword>
<protein>
    <recommendedName>
        <fullName evidence="6">Ig-like domain-containing protein</fullName>
    </recommendedName>
</protein>
<dbReference type="GO" id="GO:0002250">
    <property type="term" value="P:adaptive immune response"/>
    <property type="evidence" value="ECO:0007669"/>
    <property type="project" value="UniProtKB-KW"/>
</dbReference>
<dbReference type="EMBL" id="BEZZ01137500">
    <property type="protein sequence ID" value="GCC44647.1"/>
    <property type="molecule type" value="Genomic_DNA"/>
</dbReference>
<keyword evidence="2" id="KW-1064">Adaptive immunity</keyword>
<evidence type="ECO:0000256" key="4">
    <source>
        <dbReference type="ARBA" id="ARBA00023319"/>
    </source>
</evidence>
<comment type="caution">
    <text evidence="7">The sequence shown here is derived from an EMBL/GenBank/DDBJ whole genome shotgun (WGS) entry which is preliminary data.</text>
</comment>
<evidence type="ECO:0000313" key="7">
    <source>
        <dbReference type="EMBL" id="GCC44647.1"/>
    </source>
</evidence>
<dbReference type="InterPro" id="IPR003599">
    <property type="entry name" value="Ig_sub"/>
</dbReference>
<dbReference type="Gene3D" id="2.60.40.10">
    <property type="entry name" value="Immunoglobulins"/>
    <property type="match status" value="1"/>
</dbReference>
<dbReference type="InterPro" id="IPR051287">
    <property type="entry name" value="TCR_variable_region"/>
</dbReference>
<dbReference type="InterPro" id="IPR013106">
    <property type="entry name" value="Ig_V-set"/>
</dbReference>
<dbReference type="Pfam" id="PF07686">
    <property type="entry name" value="V-set"/>
    <property type="match status" value="1"/>
</dbReference>
<dbReference type="InterPro" id="IPR036179">
    <property type="entry name" value="Ig-like_dom_sf"/>
</dbReference>
<keyword evidence="4" id="KW-0393">Immunoglobulin domain</keyword>
<sequence>LSHGDSVTQSLPSDIRTEGDAVTLTCTYDTTFSSYTLLWYRQHQGSQPEFILLKDTYGNEHKANFVQDRFSMELQTSKKFTSLTIARFQLSDVAVYYCTFRESTVMISSLTPVQNLP</sequence>
<gene>
    <name evidence="7" type="ORF">chiPu_0028691</name>
</gene>
<evidence type="ECO:0000256" key="5">
    <source>
        <dbReference type="ARBA" id="ARBA00043266"/>
    </source>
</evidence>
<evidence type="ECO:0000256" key="3">
    <source>
        <dbReference type="ARBA" id="ARBA00023170"/>
    </source>
</evidence>
<feature type="non-terminal residue" evidence="7">
    <location>
        <position position="1"/>
    </location>
</feature>
<evidence type="ECO:0000259" key="6">
    <source>
        <dbReference type="PROSITE" id="PS50835"/>
    </source>
</evidence>
<feature type="domain" description="Ig-like" evidence="6">
    <location>
        <begin position="5"/>
        <end position="108"/>
    </location>
</feature>
<keyword evidence="5" id="KW-1279">T cell receptor</keyword>
<dbReference type="GO" id="GO:0042101">
    <property type="term" value="C:T cell receptor complex"/>
    <property type="evidence" value="ECO:0007669"/>
    <property type="project" value="UniProtKB-KW"/>
</dbReference>
<dbReference type="SMART" id="SM00409">
    <property type="entry name" value="IG"/>
    <property type="match status" value="1"/>
</dbReference>
<dbReference type="SMART" id="SM00406">
    <property type="entry name" value="IGv"/>
    <property type="match status" value="1"/>
</dbReference>
<dbReference type="InterPro" id="IPR013783">
    <property type="entry name" value="Ig-like_fold"/>
</dbReference>
<dbReference type="PROSITE" id="PS50835">
    <property type="entry name" value="IG_LIKE"/>
    <property type="match status" value="1"/>
</dbReference>
<dbReference type="PANTHER" id="PTHR19367">
    <property type="entry name" value="T-CELL RECEPTOR ALPHA CHAIN V REGION"/>
    <property type="match status" value="1"/>
</dbReference>
<accession>A0A401TPR7</accession>
<dbReference type="InterPro" id="IPR007110">
    <property type="entry name" value="Ig-like_dom"/>
</dbReference>
<dbReference type="AlphaFoldDB" id="A0A401TPR7"/>
<keyword evidence="8" id="KW-1185">Reference proteome</keyword>
<evidence type="ECO:0000313" key="8">
    <source>
        <dbReference type="Proteomes" id="UP000287033"/>
    </source>
</evidence>
<organism evidence="7 8">
    <name type="scientific">Chiloscyllium punctatum</name>
    <name type="common">Brownbanded bambooshark</name>
    <name type="synonym">Hemiscyllium punctatum</name>
    <dbReference type="NCBI Taxonomy" id="137246"/>
    <lineage>
        <taxon>Eukaryota</taxon>
        <taxon>Metazoa</taxon>
        <taxon>Chordata</taxon>
        <taxon>Craniata</taxon>
        <taxon>Vertebrata</taxon>
        <taxon>Chondrichthyes</taxon>
        <taxon>Elasmobranchii</taxon>
        <taxon>Galeomorphii</taxon>
        <taxon>Galeoidea</taxon>
        <taxon>Orectolobiformes</taxon>
        <taxon>Hemiscylliidae</taxon>
        <taxon>Chiloscyllium</taxon>
    </lineage>
</organism>
<dbReference type="OMA" id="CTFREST"/>
<reference evidence="7 8" key="1">
    <citation type="journal article" date="2018" name="Nat. Ecol. Evol.">
        <title>Shark genomes provide insights into elasmobranch evolution and the origin of vertebrates.</title>
        <authorList>
            <person name="Hara Y"/>
            <person name="Yamaguchi K"/>
            <person name="Onimaru K"/>
            <person name="Kadota M"/>
            <person name="Koyanagi M"/>
            <person name="Keeley SD"/>
            <person name="Tatsumi K"/>
            <person name="Tanaka K"/>
            <person name="Motone F"/>
            <person name="Kageyama Y"/>
            <person name="Nozu R"/>
            <person name="Adachi N"/>
            <person name="Nishimura O"/>
            <person name="Nakagawa R"/>
            <person name="Tanegashima C"/>
            <person name="Kiyatake I"/>
            <person name="Matsumoto R"/>
            <person name="Murakumo K"/>
            <person name="Nishida K"/>
            <person name="Terakita A"/>
            <person name="Kuratani S"/>
            <person name="Sato K"/>
            <person name="Hyodo S Kuraku.S."/>
        </authorList>
    </citation>
    <scope>NUCLEOTIDE SEQUENCE [LARGE SCALE GENOMIC DNA]</scope>
</reference>
<name>A0A401TPR7_CHIPU</name>
<evidence type="ECO:0000256" key="1">
    <source>
        <dbReference type="ARBA" id="ARBA00022729"/>
    </source>
</evidence>